<proteinExistence type="predicted"/>
<dbReference type="GeneID" id="26795509"/>
<dbReference type="EMBL" id="KT222942">
    <property type="protein sequence ID" value="AKQ08132.1"/>
    <property type="molecule type" value="Genomic_DNA"/>
</dbReference>
<dbReference type="Proteomes" id="UP000204011">
    <property type="component" value="Segment"/>
</dbReference>
<evidence type="ECO:0000313" key="2">
    <source>
        <dbReference type="Proteomes" id="UP000204011"/>
    </source>
</evidence>
<dbReference type="KEGG" id="vg:26795509"/>
<organism evidence="1 2">
    <name type="scientific">Mycobacterium phage Dusk</name>
    <dbReference type="NCBI Taxonomy" id="1679524"/>
    <lineage>
        <taxon>Viruses</taxon>
        <taxon>Duplodnaviria</taxon>
        <taxon>Heunggongvirae</taxon>
        <taxon>Uroviricota</taxon>
        <taxon>Caudoviricetes</taxon>
        <taxon>Kostyavirus</taxon>
        <taxon>Kostyavirus toto</taxon>
    </lineage>
</organism>
<dbReference type="RefSeq" id="YP_009224401.1">
    <property type="nucleotide sequence ID" value="NC_029079.1"/>
</dbReference>
<accession>A0A0H4TL58</accession>
<sequence length="128" mass="13833">MDYSNTVKDLSRAVARVDVNASAGLEDTPPNTESNPHGLTMSELLSSVADSLAYELERSGIAHRNISTEAVVAMLSAHGMSAFGLQLWAAEIADRMRANYAHGRWSSSTLESVARESSEYAATYYSES</sequence>
<reference evidence="1 2" key="1">
    <citation type="submission" date="2015-06" db="EMBL/GenBank/DDBJ databases">
        <authorList>
            <person name="Feeney M.S."/>
            <person name="Mageeney C.M."/>
            <person name="Perl A.L."/>
            <person name="Chen J.E."/>
            <person name="Kelley R.A."/>
            <person name="Taylor D.H."/>
            <person name="Marzillier J.Y."/>
            <person name="Kenna M.A."/>
            <person name="Ware V.C."/>
            <person name="Serrano M.G."/>
            <person name="Buck G."/>
            <person name="Lee V."/>
            <person name="Wang Y."/>
            <person name="Carvalho R."/>
            <person name="Voegtly L."/>
            <person name="Shi R."/>
            <person name="Duckworth R."/>
            <person name="Johnson A."/>
            <person name="Loviza R."/>
            <person name="Walstead R."/>
            <person name="Shah Z."/>
            <person name="Kiflezghi M."/>
            <person name="Wade K."/>
            <person name="Delesalle V.A."/>
            <person name="Bradley K.W."/>
            <person name="Asai D.J."/>
            <person name="Bowman C.A."/>
            <person name="Russell D.A."/>
            <person name="Pope W.H."/>
            <person name="Jacobs-Sera D."/>
            <person name="Hendrix R.W."/>
            <person name="Hatfull G.F."/>
        </authorList>
    </citation>
    <scope>NUCLEOTIDE SEQUENCE [LARGE SCALE GENOMIC DNA]</scope>
</reference>
<gene>
    <name evidence="1" type="ORF">SEA_DUSK_135</name>
</gene>
<protein>
    <submittedName>
        <fullName evidence="1">Uncharacterized protein</fullName>
    </submittedName>
</protein>
<evidence type="ECO:0000313" key="1">
    <source>
        <dbReference type="EMBL" id="AKQ08132.1"/>
    </source>
</evidence>
<name>A0A0H4TL58_9CAUD</name>